<gene>
    <name evidence="2" type="ORF">COLO4_31955</name>
</gene>
<proteinExistence type="predicted"/>
<organism evidence="2 3">
    <name type="scientific">Corchorus olitorius</name>
    <dbReference type="NCBI Taxonomy" id="93759"/>
    <lineage>
        <taxon>Eukaryota</taxon>
        <taxon>Viridiplantae</taxon>
        <taxon>Streptophyta</taxon>
        <taxon>Embryophyta</taxon>
        <taxon>Tracheophyta</taxon>
        <taxon>Spermatophyta</taxon>
        <taxon>Magnoliopsida</taxon>
        <taxon>eudicotyledons</taxon>
        <taxon>Gunneridae</taxon>
        <taxon>Pentapetalae</taxon>
        <taxon>rosids</taxon>
        <taxon>malvids</taxon>
        <taxon>Malvales</taxon>
        <taxon>Malvaceae</taxon>
        <taxon>Grewioideae</taxon>
        <taxon>Apeibeae</taxon>
        <taxon>Corchorus</taxon>
    </lineage>
</organism>
<evidence type="ECO:0000313" key="2">
    <source>
        <dbReference type="EMBL" id="OMO64671.1"/>
    </source>
</evidence>
<dbReference type="STRING" id="93759.A0A1R3H307"/>
<feature type="region of interest" description="Disordered" evidence="1">
    <location>
        <begin position="80"/>
        <end position="100"/>
    </location>
</feature>
<protein>
    <submittedName>
        <fullName evidence="2">Tubulin-specific chaperone D isoform 1</fullName>
    </submittedName>
</protein>
<evidence type="ECO:0000256" key="1">
    <source>
        <dbReference type="SAM" id="MobiDB-lite"/>
    </source>
</evidence>
<dbReference type="EMBL" id="AWUE01020885">
    <property type="protein sequence ID" value="OMO64671.1"/>
    <property type="molecule type" value="Genomic_DNA"/>
</dbReference>
<dbReference type="Proteomes" id="UP000187203">
    <property type="component" value="Unassembled WGS sequence"/>
</dbReference>
<feature type="compositionally biased region" description="Basic and acidic residues" evidence="1">
    <location>
        <begin position="90"/>
        <end position="100"/>
    </location>
</feature>
<sequence>MRERDEPILSQKLVLFLFLLLLLLLLATIELRRNPNFSLSAHSVEITDLFGCDKSEQQYRKSWRSATSIGSGSPRALTAVLPSPLSHPNSENHRAEDSNFSTRCHELTPADASEAFSLLFGSISPDFMNGMQQISAEVQLSSDLCMRHGATLAAGELVLALH</sequence>
<reference evidence="3" key="1">
    <citation type="submission" date="2013-09" db="EMBL/GenBank/DDBJ databases">
        <title>Corchorus olitorius genome sequencing.</title>
        <authorList>
            <person name="Alam M."/>
            <person name="Haque M.S."/>
            <person name="Islam M.S."/>
            <person name="Emdad E.M."/>
            <person name="Islam M.M."/>
            <person name="Ahmed B."/>
            <person name="Halim A."/>
            <person name="Hossen Q.M.M."/>
            <person name="Hossain M.Z."/>
            <person name="Ahmed R."/>
            <person name="Khan M.M."/>
            <person name="Islam R."/>
            <person name="Rashid M.M."/>
            <person name="Khan S.A."/>
            <person name="Rahman M.S."/>
            <person name="Alam M."/>
            <person name="Yahiya A.S."/>
            <person name="Khan M.S."/>
            <person name="Azam M.S."/>
            <person name="Haque T."/>
            <person name="Lashkar M.Z.H."/>
            <person name="Akhand A.I."/>
            <person name="Morshed G."/>
            <person name="Roy S."/>
            <person name="Uddin K.S."/>
            <person name="Rabeya T."/>
            <person name="Hossain A.S."/>
            <person name="Chowdhury A."/>
            <person name="Snigdha A.R."/>
            <person name="Mortoza M.S."/>
            <person name="Matin S.A."/>
            <person name="Hoque S.M.E."/>
            <person name="Islam M.K."/>
            <person name="Roy D.K."/>
            <person name="Haider R."/>
            <person name="Moosa M.M."/>
            <person name="Elias S.M."/>
            <person name="Hasan A.M."/>
            <person name="Jahan S."/>
            <person name="Shafiuddin M."/>
            <person name="Mahmood N."/>
            <person name="Shommy N.S."/>
        </authorList>
    </citation>
    <scope>NUCLEOTIDE SEQUENCE [LARGE SCALE GENOMIC DNA]</scope>
    <source>
        <strain evidence="3">cv. O-4</strain>
    </source>
</reference>
<name>A0A1R3H307_9ROSI</name>
<accession>A0A1R3H307</accession>
<comment type="caution">
    <text evidence="2">The sequence shown here is derived from an EMBL/GenBank/DDBJ whole genome shotgun (WGS) entry which is preliminary data.</text>
</comment>
<evidence type="ECO:0000313" key="3">
    <source>
        <dbReference type="Proteomes" id="UP000187203"/>
    </source>
</evidence>
<keyword evidence="3" id="KW-1185">Reference proteome</keyword>
<dbReference type="AlphaFoldDB" id="A0A1R3H307"/>